<accession>A0A4Z2H9U4</accession>
<dbReference type="Proteomes" id="UP000314294">
    <property type="component" value="Unassembled WGS sequence"/>
</dbReference>
<sequence length="101" mass="10921">MALPACERTADRTADRCRLPAARLGSRKRAVQPRHVILSLVETMLELLAPLRLSGLSRKMRSESDSDPSYSDSSNSCDSPDSDGPHADRRSGPDNSAGGRN</sequence>
<proteinExistence type="predicted"/>
<protein>
    <submittedName>
        <fullName evidence="2">Uncharacterized protein</fullName>
    </submittedName>
</protein>
<reference evidence="2 3" key="1">
    <citation type="submission" date="2019-03" db="EMBL/GenBank/DDBJ databases">
        <title>First draft genome of Liparis tanakae, snailfish: a comprehensive survey of snailfish specific genes.</title>
        <authorList>
            <person name="Kim W."/>
            <person name="Song I."/>
            <person name="Jeong J.-H."/>
            <person name="Kim D."/>
            <person name="Kim S."/>
            <person name="Ryu S."/>
            <person name="Song J.Y."/>
            <person name="Lee S.K."/>
        </authorList>
    </citation>
    <scope>NUCLEOTIDE SEQUENCE [LARGE SCALE GENOMIC DNA]</scope>
    <source>
        <tissue evidence="2">Muscle</tissue>
    </source>
</reference>
<dbReference type="AlphaFoldDB" id="A0A4Z2H9U4"/>
<evidence type="ECO:0000256" key="1">
    <source>
        <dbReference type="SAM" id="MobiDB-lite"/>
    </source>
</evidence>
<keyword evidence="3" id="KW-1185">Reference proteome</keyword>
<comment type="caution">
    <text evidence="2">The sequence shown here is derived from an EMBL/GenBank/DDBJ whole genome shotgun (WGS) entry which is preliminary data.</text>
</comment>
<feature type="compositionally biased region" description="Basic and acidic residues" evidence="1">
    <location>
        <begin position="83"/>
        <end position="92"/>
    </location>
</feature>
<dbReference type="EMBL" id="SRLO01000312">
    <property type="protein sequence ID" value="TNN61644.1"/>
    <property type="molecule type" value="Genomic_DNA"/>
</dbReference>
<name>A0A4Z2H9U4_9TELE</name>
<evidence type="ECO:0000313" key="3">
    <source>
        <dbReference type="Proteomes" id="UP000314294"/>
    </source>
</evidence>
<organism evidence="2 3">
    <name type="scientific">Liparis tanakae</name>
    <name type="common">Tanaka's snailfish</name>
    <dbReference type="NCBI Taxonomy" id="230148"/>
    <lineage>
        <taxon>Eukaryota</taxon>
        <taxon>Metazoa</taxon>
        <taxon>Chordata</taxon>
        <taxon>Craniata</taxon>
        <taxon>Vertebrata</taxon>
        <taxon>Euteleostomi</taxon>
        <taxon>Actinopterygii</taxon>
        <taxon>Neopterygii</taxon>
        <taxon>Teleostei</taxon>
        <taxon>Neoteleostei</taxon>
        <taxon>Acanthomorphata</taxon>
        <taxon>Eupercaria</taxon>
        <taxon>Perciformes</taxon>
        <taxon>Cottioidei</taxon>
        <taxon>Cottales</taxon>
        <taxon>Liparidae</taxon>
        <taxon>Liparis</taxon>
    </lineage>
</organism>
<feature type="region of interest" description="Disordered" evidence="1">
    <location>
        <begin position="55"/>
        <end position="101"/>
    </location>
</feature>
<feature type="compositionally biased region" description="Low complexity" evidence="1">
    <location>
        <begin position="67"/>
        <end position="79"/>
    </location>
</feature>
<gene>
    <name evidence="2" type="ORF">EYF80_028149</name>
</gene>
<evidence type="ECO:0000313" key="2">
    <source>
        <dbReference type="EMBL" id="TNN61644.1"/>
    </source>
</evidence>